<protein>
    <recommendedName>
        <fullName evidence="4">F-box domain-containing protein</fullName>
    </recommendedName>
</protein>
<proteinExistence type="predicted"/>
<evidence type="ECO:0008006" key="4">
    <source>
        <dbReference type="Google" id="ProtNLM"/>
    </source>
</evidence>
<dbReference type="SUPFAM" id="SSF52047">
    <property type="entry name" value="RNI-like"/>
    <property type="match status" value="1"/>
</dbReference>
<dbReference type="InterPro" id="IPR032675">
    <property type="entry name" value="LRR_dom_sf"/>
</dbReference>
<dbReference type="AlphaFoldDB" id="A0A397S3R6"/>
<evidence type="ECO:0000313" key="3">
    <source>
        <dbReference type="Proteomes" id="UP000265703"/>
    </source>
</evidence>
<dbReference type="EMBL" id="QKYT01000478">
    <property type="protein sequence ID" value="RIA84638.1"/>
    <property type="molecule type" value="Genomic_DNA"/>
</dbReference>
<dbReference type="Gene3D" id="3.80.10.10">
    <property type="entry name" value="Ribonuclease Inhibitor"/>
    <property type="match status" value="1"/>
</dbReference>
<comment type="caution">
    <text evidence="1">The sequence shown here is derived from an EMBL/GenBank/DDBJ whole genome shotgun (WGS) entry which is preliminary data.</text>
</comment>
<reference evidence="1 3" key="1">
    <citation type="submission" date="2018-06" db="EMBL/GenBank/DDBJ databases">
        <title>Comparative genomics reveals the genomic features of Rhizophagus irregularis, R. cerebriforme, R. diaphanum and Gigaspora rosea, and their symbiotic lifestyle signature.</title>
        <authorList>
            <person name="Morin E."/>
            <person name="San Clemente H."/>
            <person name="Chen E.C.H."/>
            <person name="De La Providencia I."/>
            <person name="Hainaut M."/>
            <person name="Kuo A."/>
            <person name="Kohler A."/>
            <person name="Murat C."/>
            <person name="Tang N."/>
            <person name="Roy S."/>
            <person name="Loubradou J."/>
            <person name="Henrissat B."/>
            <person name="Grigoriev I.V."/>
            <person name="Corradi N."/>
            <person name="Roux C."/>
            <person name="Martin F.M."/>
        </authorList>
    </citation>
    <scope>NUCLEOTIDE SEQUENCE [LARGE SCALE GENOMIC DNA]</scope>
    <source>
        <strain evidence="1 3">DAOM 227022</strain>
    </source>
</reference>
<keyword evidence="3" id="KW-1185">Reference proteome</keyword>
<accession>A0A397S3R6</accession>
<name>A0A397S3R6_9GLOM</name>
<dbReference type="EMBL" id="QKYT01001689">
    <property type="protein sequence ID" value="RIA79005.1"/>
    <property type="molecule type" value="Genomic_DNA"/>
</dbReference>
<dbReference type="Proteomes" id="UP000265703">
    <property type="component" value="Unassembled WGS sequence"/>
</dbReference>
<dbReference type="OrthoDB" id="2334543at2759"/>
<organism evidence="1 3">
    <name type="scientific">Glomus cerebriforme</name>
    <dbReference type="NCBI Taxonomy" id="658196"/>
    <lineage>
        <taxon>Eukaryota</taxon>
        <taxon>Fungi</taxon>
        <taxon>Fungi incertae sedis</taxon>
        <taxon>Mucoromycota</taxon>
        <taxon>Glomeromycotina</taxon>
        <taxon>Glomeromycetes</taxon>
        <taxon>Glomerales</taxon>
        <taxon>Glomeraceae</taxon>
        <taxon>Glomus</taxon>
    </lineage>
</organism>
<gene>
    <name evidence="2" type="ORF">C1645_831972</name>
    <name evidence="1" type="ORF">C1645_841806</name>
</gene>
<evidence type="ECO:0000313" key="2">
    <source>
        <dbReference type="EMBL" id="RIA84638.1"/>
    </source>
</evidence>
<evidence type="ECO:0000313" key="1">
    <source>
        <dbReference type="EMBL" id="RIA79005.1"/>
    </source>
</evidence>
<sequence length="483" mass="56450">MKDINFDCLIQIFNELRKDKKSLHSCLLVNKKWCNVVVSILWKNHAWNIFGLEKKLYNTILSCLPTSSKQFLSNHNIKLPSTIFTKPPLFNYISFCEFPEPEDINGIINMVLGRFSSNDKRIILEKETYKLFINQCKDIKFLTWKTCQPLSLFPGASTCFSQLCNLSIDPDYVDFNALYEMAKICKNLNELAIYNCSQDNTGLISLIDAQNNLEKIYIYHNNNIKFSSKQLNRNVNTCEELSKALIRKSDTINYLHLDLINNISHSFLKSLVNLKRIDIYNKGYADTRNEIKEFQQYLAISEFSNLQFLNIKELSCFKELAMLIGKTKGNLTHFIIDITTDIVTKNTGMLIKAISNNCPKIKTLITYIEPKDFIHVRSLLLNCRYLEDIRFYSLYDVNNNDNIGDELLDILGRFSTNSLTNIIISEDWKYSIDAFERFFKSYSDRTLYSFNIIHRKQFYITENHIAIIRKYVNEGVIKFSNYM</sequence>